<dbReference type="InterPro" id="IPR036249">
    <property type="entry name" value="Thioredoxin-like_sf"/>
</dbReference>
<dbReference type="EMBL" id="LSCV01000012">
    <property type="protein sequence ID" value="KXB41563.1"/>
    <property type="molecule type" value="Genomic_DNA"/>
</dbReference>
<comment type="caution">
    <text evidence="2">The sequence shown here is derived from an EMBL/GenBank/DDBJ whole genome shotgun (WGS) entry which is preliminary data.</text>
</comment>
<dbReference type="Gene3D" id="3.40.30.10">
    <property type="entry name" value="Glutaredoxin"/>
    <property type="match status" value="1"/>
</dbReference>
<feature type="domain" description="Thioredoxin" evidence="1">
    <location>
        <begin position="5"/>
        <end position="100"/>
    </location>
</feature>
<dbReference type="SUPFAM" id="SSF52833">
    <property type="entry name" value="Thioredoxin-like"/>
    <property type="match status" value="1"/>
</dbReference>
<name>A0A133YEI8_9FIRM</name>
<dbReference type="Pfam" id="PF00085">
    <property type="entry name" value="Thioredoxin"/>
    <property type="match status" value="1"/>
</dbReference>
<sequence length="109" mass="12120">MTKSVEIDNENFQEVVANGTHLIELGGDGCSGCIALKPIVMDLLPKYPDVIYHNVVVTHRTSEICHRYEIDRIPALLVIHNGVLVASVKGFQPAEILDLWLEDVISKLK</sequence>
<accession>A0A133YEI8</accession>
<dbReference type="AlphaFoldDB" id="A0A133YEI8"/>
<organism evidence="2 3">
    <name type="scientific">Amygdalobacter nucleatus</name>
    <dbReference type="NCBI Taxonomy" id="3029274"/>
    <lineage>
        <taxon>Bacteria</taxon>
        <taxon>Bacillati</taxon>
        <taxon>Bacillota</taxon>
        <taxon>Clostridia</taxon>
        <taxon>Eubacteriales</taxon>
        <taxon>Oscillospiraceae</taxon>
        <taxon>Amygdalobacter</taxon>
    </lineage>
</organism>
<dbReference type="RefSeq" id="WP_066713782.1">
    <property type="nucleotide sequence ID" value="NZ_JARFNM010000001.1"/>
</dbReference>
<reference evidence="3" key="1">
    <citation type="submission" date="2016-01" db="EMBL/GenBank/DDBJ databases">
        <authorList>
            <person name="Mitreva M."/>
            <person name="Pepin K.H."/>
            <person name="Mihindukulasuriya K.A."/>
            <person name="Fulton R."/>
            <person name="Fronick C."/>
            <person name="O'Laughlin M."/>
            <person name="Miner T."/>
            <person name="Herter B."/>
            <person name="Rosa B.A."/>
            <person name="Cordes M."/>
            <person name="Tomlinson C."/>
            <person name="Wollam A."/>
            <person name="Palsikar V.B."/>
            <person name="Mardis E.R."/>
            <person name="Wilson R.K."/>
        </authorList>
    </citation>
    <scope>NUCLEOTIDE SEQUENCE [LARGE SCALE GENOMIC DNA]</scope>
    <source>
        <strain evidence="3">KA00274</strain>
    </source>
</reference>
<protein>
    <submittedName>
        <fullName evidence="2">Thioredoxin</fullName>
    </submittedName>
</protein>
<proteinExistence type="predicted"/>
<keyword evidence="3" id="KW-1185">Reference proteome</keyword>
<dbReference type="OrthoDB" id="1643357at2"/>
<gene>
    <name evidence="2" type="ORF">HMPREF1872_00651</name>
</gene>
<dbReference type="Proteomes" id="UP000070080">
    <property type="component" value="Unassembled WGS sequence"/>
</dbReference>
<evidence type="ECO:0000313" key="2">
    <source>
        <dbReference type="EMBL" id="KXB41563.1"/>
    </source>
</evidence>
<evidence type="ECO:0000313" key="3">
    <source>
        <dbReference type="Proteomes" id="UP000070080"/>
    </source>
</evidence>
<dbReference type="STRING" id="1497955.HMPREF1872_00651"/>
<evidence type="ECO:0000259" key="1">
    <source>
        <dbReference type="Pfam" id="PF00085"/>
    </source>
</evidence>
<dbReference type="InterPro" id="IPR013766">
    <property type="entry name" value="Thioredoxin_domain"/>
</dbReference>
<dbReference type="CDD" id="cd02947">
    <property type="entry name" value="TRX_family"/>
    <property type="match status" value="1"/>
</dbReference>